<dbReference type="SMART" id="SM00382">
    <property type="entry name" value="AAA"/>
    <property type="match status" value="1"/>
</dbReference>
<keyword evidence="2" id="KW-0067">ATP-binding</keyword>
<protein>
    <recommendedName>
        <fullName evidence="4">AAA+ ATPase domain-containing protein</fullName>
    </recommendedName>
</protein>
<comment type="caution">
    <text evidence="5">The sequence shown here is derived from an EMBL/GenBank/DDBJ whole genome shotgun (WGS) entry which is preliminary data.</text>
</comment>
<dbReference type="SUPFAM" id="SSF52540">
    <property type="entry name" value="P-loop containing nucleoside triphosphate hydrolases"/>
    <property type="match status" value="1"/>
</dbReference>
<dbReference type="InterPro" id="IPR003593">
    <property type="entry name" value="AAA+_ATPase"/>
</dbReference>
<evidence type="ECO:0000256" key="2">
    <source>
        <dbReference type="ARBA" id="ARBA00022840"/>
    </source>
</evidence>
<dbReference type="RefSeq" id="WP_200829587.1">
    <property type="nucleotide sequence ID" value="NZ_BHYL01000003.1"/>
</dbReference>
<dbReference type="PANTHER" id="PTHR43158:SF2">
    <property type="entry name" value="SKFA PEPTIDE EXPORT ATP-BINDING PROTEIN SKFE"/>
    <property type="match status" value="1"/>
</dbReference>
<dbReference type="AlphaFoldDB" id="A0A401UV16"/>
<reference evidence="5 6" key="1">
    <citation type="submission" date="2018-11" db="EMBL/GenBank/DDBJ databases">
        <title>Draft genome sequence of Cellulomonas takizawaensis strain TKZ-21.</title>
        <authorList>
            <person name="Yamamura H."/>
            <person name="Hayashi T."/>
            <person name="Hamada M."/>
            <person name="Serisawa Y."/>
            <person name="Matsuyama K."/>
            <person name="Nakagawa Y."/>
            <person name="Otoguro M."/>
            <person name="Yanagida F."/>
            <person name="Hayakawa M."/>
        </authorList>
    </citation>
    <scope>NUCLEOTIDE SEQUENCE [LARGE SCALE GENOMIC DNA]</scope>
    <source>
        <strain evidence="5 6">TKZ-21</strain>
    </source>
</reference>
<organism evidence="5 6">
    <name type="scientific">Cellulomonas algicola</name>
    <dbReference type="NCBI Taxonomy" id="2071633"/>
    <lineage>
        <taxon>Bacteria</taxon>
        <taxon>Bacillati</taxon>
        <taxon>Actinomycetota</taxon>
        <taxon>Actinomycetes</taxon>
        <taxon>Micrococcales</taxon>
        <taxon>Cellulomonadaceae</taxon>
        <taxon>Cellulomonas</taxon>
    </lineage>
</organism>
<evidence type="ECO:0000313" key="6">
    <source>
        <dbReference type="Proteomes" id="UP000288246"/>
    </source>
</evidence>
<keyword evidence="1" id="KW-0547">Nucleotide-binding</keyword>
<evidence type="ECO:0000256" key="1">
    <source>
        <dbReference type="ARBA" id="ARBA00022741"/>
    </source>
</evidence>
<dbReference type="EMBL" id="BHYL01000003">
    <property type="protein sequence ID" value="GCD18460.1"/>
    <property type="molecule type" value="Genomic_DNA"/>
</dbReference>
<feature type="compositionally biased region" description="Low complexity" evidence="3">
    <location>
        <begin position="10"/>
        <end position="25"/>
    </location>
</feature>
<gene>
    <name evidence="5" type="ORF">CTKZ_00220</name>
</gene>
<sequence length="251" mass="26695">MTASAEIGTDPTPGAASDGPAAPDATPEPPVVRARHLALHGPRGRVYGPVDLDVAPGVLVLVQGAQGSGRTSLLLTLAGRMVPDADARLDVLGHRLPRERRAVQSAAAIAGFGGIDDLDQSVTVGALVRERLAWLGPWYRRQPRLTRRTLDEALAPAFGDRPVPAPGTVAWDLDELDAMLLRLGLALLQRPRLLVVDDVDQVLDDARRQVVWTRLERLAAGGLTVVAACASADEVTRTRWVTPPTVVALPL</sequence>
<feature type="region of interest" description="Disordered" evidence="3">
    <location>
        <begin position="1"/>
        <end position="29"/>
    </location>
</feature>
<evidence type="ECO:0000259" key="4">
    <source>
        <dbReference type="SMART" id="SM00382"/>
    </source>
</evidence>
<dbReference type="Gene3D" id="3.40.50.300">
    <property type="entry name" value="P-loop containing nucleotide triphosphate hydrolases"/>
    <property type="match status" value="1"/>
</dbReference>
<accession>A0A401UV16</accession>
<proteinExistence type="predicted"/>
<keyword evidence="6" id="KW-1185">Reference proteome</keyword>
<evidence type="ECO:0000256" key="3">
    <source>
        <dbReference type="SAM" id="MobiDB-lite"/>
    </source>
</evidence>
<dbReference type="PANTHER" id="PTHR43158">
    <property type="entry name" value="SKFA PEPTIDE EXPORT ATP-BINDING PROTEIN SKFE"/>
    <property type="match status" value="1"/>
</dbReference>
<evidence type="ECO:0000313" key="5">
    <source>
        <dbReference type="EMBL" id="GCD18460.1"/>
    </source>
</evidence>
<dbReference type="Proteomes" id="UP000288246">
    <property type="component" value="Unassembled WGS sequence"/>
</dbReference>
<dbReference type="InterPro" id="IPR027417">
    <property type="entry name" value="P-loop_NTPase"/>
</dbReference>
<feature type="domain" description="AAA+ ATPase" evidence="4">
    <location>
        <begin position="56"/>
        <end position="251"/>
    </location>
</feature>
<dbReference type="GO" id="GO:0005524">
    <property type="term" value="F:ATP binding"/>
    <property type="evidence" value="ECO:0007669"/>
    <property type="project" value="UniProtKB-KW"/>
</dbReference>
<name>A0A401UV16_9CELL</name>